<evidence type="ECO:0000256" key="3">
    <source>
        <dbReference type="ARBA" id="ARBA00022603"/>
    </source>
</evidence>
<keyword evidence="1 6" id="KW-0963">Cytoplasm</keyword>
<dbReference type="InterPro" id="IPR029063">
    <property type="entry name" value="SAM-dependent_MTases_sf"/>
</dbReference>
<dbReference type="SUPFAM" id="SSF53335">
    <property type="entry name" value="S-adenosyl-L-methionine-dependent methyltransferases"/>
    <property type="match status" value="1"/>
</dbReference>
<dbReference type="Proteomes" id="UP000199586">
    <property type="component" value="Unassembled WGS sequence"/>
</dbReference>
<comment type="similarity">
    <text evidence="6">Belongs to the methyltransferase superfamily. RNA methyltransferase RsmG family.</text>
</comment>
<reference evidence="7 8" key="1">
    <citation type="submission" date="2016-10" db="EMBL/GenBank/DDBJ databases">
        <authorList>
            <person name="de Groot N.N."/>
        </authorList>
    </citation>
    <scope>NUCLEOTIDE SEQUENCE [LARGE SCALE GENOMIC DNA]</scope>
    <source>
        <strain evidence="7 8">CGMCC 1.9113</strain>
    </source>
</reference>
<dbReference type="AlphaFoldDB" id="A0A1I5REA9"/>
<dbReference type="Pfam" id="PF02527">
    <property type="entry name" value="GidB"/>
    <property type="match status" value="1"/>
</dbReference>
<keyword evidence="4 6" id="KW-0808">Transferase</keyword>
<keyword evidence="8" id="KW-1185">Reference proteome</keyword>
<comment type="subcellular location">
    <subcellularLocation>
        <location evidence="6">Cytoplasm</location>
    </subcellularLocation>
</comment>
<name>A0A1I5REA9_9SPHN</name>
<dbReference type="PANTHER" id="PTHR31760">
    <property type="entry name" value="S-ADENOSYL-L-METHIONINE-DEPENDENT METHYLTRANSFERASES SUPERFAMILY PROTEIN"/>
    <property type="match status" value="1"/>
</dbReference>
<dbReference type="PANTHER" id="PTHR31760:SF0">
    <property type="entry name" value="S-ADENOSYL-L-METHIONINE-DEPENDENT METHYLTRANSFERASES SUPERFAMILY PROTEIN"/>
    <property type="match status" value="1"/>
</dbReference>
<feature type="binding site" evidence="6">
    <location>
        <position position="135"/>
    </location>
    <ligand>
        <name>S-adenosyl-L-methionine</name>
        <dbReference type="ChEBI" id="CHEBI:59789"/>
    </ligand>
</feature>
<dbReference type="GO" id="GO:0070043">
    <property type="term" value="F:rRNA (guanine-N7-)-methyltransferase activity"/>
    <property type="evidence" value="ECO:0007669"/>
    <property type="project" value="UniProtKB-UniRule"/>
</dbReference>
<gene>
    <name evidence="6" type="primary">rsmG</name>
    <name evidence="7" type="ORF">SAMN04488241_103189</name>
</gene>
<evidence type="ECO:0000256" key="6">
    <source>
        <dbReference type="HAMAP-Rule" id="MF_00074"/>
    </source>
</evidence>
<evidence type="ECO:0000313" key="7">
    <source>
        <dbReference type="EMBL" id="SFP56651.1"/>
    </source>
</evidence>
<dbReference type="NCBIfam" id="TIGR00138">
    <property type="entry name" value="rsmG_gidB"/>
    <property type="match status" value="1"/>
</dbReference>
<comment type="function">
    <text evidence="6">Specifically methylates the N7 position of guanine in position 527 of 16S rRNA.</text>
</comment>
<dbReference type="HAMAP" id="MF_00074">
    <property type="entry name" value="16SrRNA_methyltr_G"/>
    <property type="match status" value="1"/>
</dbReference>
<dbReference type="InterPro" id="IPR003682">
    <property type="entry name" value="rRNA_ssu_MeTfrase_G"/>
</dbReference>
<accession>A0A1I5REA9</accession>
<comment type="caution">
    <text evidence="6">Lacks conserved residue(s) required for the propagation of feature annotation.</text>
</comment>
<evidence type="ECO:0000313" key="8">
    <source>
        <dbReference type="Proteomes" id="UP000199586"/>
    </source>
</evidence>
<evidence type="ECO:0000256" key="2">
    <source>
        <dbReference type="ARBA" id="ARBA00022552"/>
    </source>
</evidence>
<protein>
    <recommendedName>
        <fullName evidence="6">Ribosomal RNA small subunit methyltransferase G</fullName>
        <ecNumber evidence="6">2.1.1.170</ecNumber>
    </recommendedName>
    <alternativeName>
        <fullName evidence="6">16S rRNA 7-methylguanosine methyltransferase</fullName>
        <shortName evidence="6">16S rRNA m7G methyltransferase</shortName>
    </alternativeName>
</protein>
<dbReference type="EMBL" id="FOXP01000003">
    <property type="protein sequence ID" value="SFP56651.1"/>
    <property type="molecule type" value="Genomic_DNA"/>
</dbReference>
<feature type="binding site" evidence="6">
    <location>
        <begin position="122"/>
        <end position="123"/>
    </location>
    <ligand>
        <name>S-adenosyl-L-methionine</name>
        <dbReference type="ChEBI" id="CHEBI:59789"/>
    </ligand>
</feature>
<dbReference type="OrthoDB" id="9808773at2"/>
<comment type="catalytic activity">
    <reaction evidence="6">
        <text>guanosine(527) in 16S rRNA + S-adenosyl-L-methionine = N(7)-methylguanosine(527) in 16S rRNA + S-adenosyl-L-homocysteine</text>
        <dbReference type="Rhea" id="RHEA:42732"/>
        <dbReference type="Rhea" id="RHEA-COMP:10209"/>
        <dbReference type="Rhea" id="RHEA-COMP:10210"/>
        <dbReference type="ChEBI" id="CHEBI:57856"/>
        <dbReference type="ChEBI" id="CHEBI:59789"/>
        <dbReference type="ChEBI" id="CHEBI:74269"/>
        <dbReference type="ChEBI" id="CHEBI:74480"/>
        <dbReference type="EC" id="2.1.1.170"/>
    </reaction>
</comment>
<feature type="binding site" evidence="6">
    <location>
        <position position="72"/>
    </location>
    <ligand>
        <name>S-adenosyl-L-methionine</name>
        <dbReference type="ChEBI" id="CHEBI:59789"/>
    </ligand>
</feature>
<sequence length="199" mass="21616">MTEEEALAWTTERFDETVVERLRTFAAMVIAENERQNLISPASIPAIWSRHIVDSLQLLPLAPDKGTWMDIGTGGGFPGMVVAIARAAPIILVEPRRKRATFLDECAAALDLSHVRVETSKVERVEASAAVISARAVASVENLLRAAMHCATPATRWLLPRGSIDRAELSVAAAAQRMVFHVEQSLTHAGSSIVVLEAR</sequence>
<keyword evidence="3 6" id="KW-0489">Methyltransferase</keyword>
<dbReference type="EC" id="2.1.1.170" evidence="6"/>
<dbReference type="GO" id="GO:0005829">
    <property type="term" value="C:cytosol"/>
    <property type="evidence" value="ECO:0007669"/>
    <property type="project" value="TreeGrafter"/>
</dbReference>
<evidence type="ECO:0000256" key="4">
    <source>
        <dbReference type="ARBA" id="ARBA00022679"/>
    </source>
</evidence>
<evidence type="ECO:0000256" key="5">
    <source>
        <dbReference type="ARBA" id="ARBA00022691"/>
    </source>
</evidence>
<dbReference type="STRING" id="634430.SAMN04488241_103189"/>
<evidence type="ECO:0000256" key="1">
    <source>
        <dbReference type="ARBA" id="ARBA00022490"/>
    </source>
</evidence>
<organism evidence="7 8">
    <name type="scientific">Sphingomonas rubra</name>
    <dbReference type="NCBI Taxonomy" id="634430"/>
    <lineage>
        <taxon>Bacteria</taxon>
        <taxon>Pseudomonadati</taxon>
        <taxon>Pseudomonadota</taxon>
        <taxon>Alphaproteobacteria</taxon>
        <taxon>Sphingomonadales</taxon>
        <taxon>Sphingomonadaceae</taxon>
        <taxon>Sphingomonas</taxon>
    </lineage>
</organism>
<keyword evidence="2 6" id="KW-0698">rRNA processing</keyword>
<dbReference type="RefSeq" id="WP_093332245.1">
    <property type="nucleotide sequence ID" value="NZ_FOXP01000003.1"/>
</dbReference>
<keyword evidence="5 6" id="KW-0949">S-adenosyl-L-methionine</keyword>
<dbReference type="Gene3D" id="3.40.50.150">
    <property type="entry name" value="Vaccinia Virus protein VP39"/>
    <property type="match status" value="1"/>
</dbReference>
<proteinExistence type="inferred from homology"/>
<feature type="binding site" evidence="6">
    <location>
        <position position="77"/>
    </location>
    <ligand>
        <name>S-adenosyl-L-methionine</name>
        <dbReference type="ChEBI" id="CHEBI:59789"/>
    </ligand>
</feature>